<dbReference type="InterPro" id="IPR050641">
    <property type="entry name" value="RIFMO-like"/>
</dbReference>
<evidence type="ECO:0000256" key="3">
    <source>
        <dbReference type="ARBA" id="ARBA00022827"/>
    </source>
</evidence>
<comment type="cofactor">
    <cofactor evidence="1">
        <name>FAD</name>
        <dbReference type="ChEBI" id="CHEBI:57692"/>
    </cofactor>
</comment>
<dbReference type="EMBL" id="LMWI01000002">
    <property type="protein sequence ID" value="KUJ44213.1"/>
    <property type="molecule type" value="Genomic_DNA"/>
</dbReference>
<feature type="domain" description="FAD-binding" evidence="4">
    <location>
        <begin position="2"/>
        <end position="349"/>
    </location>
</feature>
<dbReference type="PRINTS" id="PR00420">
    <property type="entry name" value="RNGMNOXGNASE"/>
</dbReference>
<dbReference type="Gene3D" id="3.50.50.60">
    <property type="entry name" value="FAD/NAD(P)-binding domain"/>
    <property type="match status" value="1"/>
</dbReference>
<dbReference type="Pfam" id="PF01494">
    <property type="entry name" value="FAD_binding_3"/>
    <property type="match status" value="1"/>
</dbReference>
<dbReference type="PANTHER" id="PTHR43004:SF19">
    <property type="entry name" value="BINDING MONOOXYGENASE, PUTATIVE (JCVI)-RELATED"/>
    <property type="match status" value="1"/>
</dbReference>
<keyword evidence="3" id="KW-0274">FAD</keyword>
<dbReference type="GO" id="GO:0016709">
    <property type="term" value="F:oxidoreductase activity, acting on paired donors, with incorporation or reduction of molecular oxygen, NAD(P)H as one donor, and incorporation of one atom of oxygen"/>
    <property type="evidence" value="ECO:0007669"/>
    <property type="project" value="UniProtKB-ARBA"/>
</dbReference>
<dbReference type="PANTHER" id="PTHR43004">
    <property type="entry name" value="TRK SYSTEM POTASSIUM UPTAKE PROTEIN"/>
    <property type="match status" value="1"/>
</dbReference>
<dbReference type="InterPro" id="IPR002938">
    <property type="entry name" value="FAD-bd"/>
</dbReference>
<reference evidence="5 6" key="1">
    <citation type="submission" date="2015-10" db="EMBL/GenBank/DDBJ databases">
        <authorList>
            <person name="Ju K.-S."/>
            <person name="Doroghazi J.R."/>
            <person name="Metcalf W.W."/>
        </authorList>
    </citation>
    <scope>NUCLEOTIDE SEQUENCE [LARGE SCALE GENOMIC DNA]</scope>
    <source>
        <strain evidence="5 6">NRRL B-24793</strain>
    </source>
</reference>
<evidence type="ECO:0000313" key="5">
    <source>
        <dbReference type="EMBL" id="KUJ44213.1"/>
    </source>
</evidence>
<keyword evidence="2" id="KW-0285">Flavoprotein</keyword>
<sequence length="522" mass="55899">MAGGGVTGLTTAAYLASRGVPTVLVERRPAPSPHPRARGFNPRAVEVLRAVGLEAAVAEASRGFDGHTLRARVRSLTGEELLRHDLPGGADLGGLTPCRWALLSQDRLEPLIRARAEELGADVRFGTELTTFEQEDDGVRAQVVHRATGRVAEVRANYLVAADGPRSRVRERLSIPVHGRWGLHHQLSIVFDADLAAPLRGRRFAICQVQNDVVDGLLVHDDTLRQGTLYVRFDPSAEGGMDAFTRQRCAELVRAAIGDPDLPLSIRDTQPWELSAVTAARFRDGRVFLAGDAAHVMPPVSGFGASTGIQDAQNLAWKLAAVVSGEAGARLLDSYEQERLAVAALTVDQCRRRVTNGTGFAAPQRGEGMLDDLTLTFGLRYRSGAVLDEGVDPDVSAYGPADLTGRPGTRLPHVWLRHLGRRISTLDLPVAGPVLLAGPVGDGWRTAAARNELTLVAFDGDTDPDGGWERRFRAAPGEAILLRPDGYVAWRAPAPDDAALATAAGAVRGRADAVPTPVGQRR</sequence>
<dbReference type="SUPFAM" id="SSF51905">
    <property type="entry name" value="FAD/NAD(P)-binding domain"/>
    <property type="match status" value="1"/>
</dbReference>
<protein>
    <recommendedName>
        <fullName evidence="4">FAD-binding domain-containing protein</fullName>
    </recommendedName>
</protein>
<keyword evidence="6" id="KW-1185">Reference proteome</keyword>
<dbReference type="Gene3D" id="3.40.30.120">
    <property type="match status" value="1"/>
</dbReference>
<dbReference type="AlphaFoldDB" id="A0A9X0LBS4"/>
<organism evidence="5 6">
    <name type="scientific">Micromonospora maris</name>
    <dbReference type="NCBI Taxonomy" id="1003110"/>
    <lineage>
        <taxon>Bacteria</taxon>
        <taxon>Bacillati</taxon>
        <taxon>Actinomycetota</taxon>
        <taxon>Actinomycetes</taxon>
        <taxon>Micromonosporales</taxon>
        <taxon>Micromonosporaceae</taxon>
        <taxon>Micromonospora</taxon>
    </lineage>
</organism>
<proteinExistence type="predicted"/>
<dbReference type="Pfam" id="PF21274">
    <property type="entry name" value="Rng_hyd_C"/>
    <property type="match status" value="1"/>
</dbReference>
<evidence type="ECO:0000313" key="6">
    <source>
        <dbReference type="Proteomes" id="UP000053246"/>
    </source>
</evidence>
<dbReference type="GO" id="GO:0071949">
    <property type="term" value="F:FAD binding"/>
    <property type="evidence" value="ECO:0007669"/>
    <property type="project" value="InterPro"/>
</dbReference>
<accession>A0A9X0LBS4</accession>
<comment type="caution">
    <text evidence="5">The sequence shown here is derived from an EMBL/GenBank/DDBJ whole genome shotgun (WGS) entry which is preliminary data.</text>
</comment>
<name>A0A9X0LBS4_9ACTN</name>
<evidence type="ECO:0000259" key="4">
    <source>
        <dbReference type="Pfam" id="PF01494"/>
    </source>
</evidence>
<dbReference type="InterPro" id="IPR036188">
    <property type="entry name" value="FAD/NAD-bd_sf"/>
</dbReference>
<dbReference type="Gene3D" id="3.30.9.10">
    <property type="entry name" value="D-Amino Acid Oxidase, subunit A, domain 2"/>
    <property type="match status" value="1"/>
</dbReference>
<evidence type="ECO:0000256" key="2">
    <source>
        <dbReference type="ARBA" id="ARBA00022630"/>
    </source>
</evidence>
<gene>
    <name evidence="5" type="ORF">ADL17_13365</name>
</gene>
<dbReference type="Proteomes" id="UP000053246">
    <property type="component" value="Unassembled WGS sequence"/>
</dbReference>
<evidence type="ECO:0000256" key="1">
    <source>
        <dbReference type="ARBA" id="ARBA00001974"/>
    </source>
</evidence>